<dbReference type="EMBL" id="JALJOQ010000008">
    <property type="protein sequence ID" value="KAK9812262.1"/>
    <property type="molecule type" value="Genomic_DNA"/>
</dbReference>
<keyword evidence="2" id="KW-0808">Transferase</keyword>
<feature type="domain" description="Glycosyltransferase 61 catalytic" evidence="5">
    <location>
        <begin position="257"/>
        <end position="347"/>
    </location>
</feature>
<evidence type="ECO:0000256" key="1">
    <source>
        <dbReference type="ARBA" id="ARBA00022676"/>
    </source>
</evidence>
<dbReference type="InterPro" id="IPR049625">
    <property type="entry name" value="Glyco_transf_61_cat"/>
</dbReference>
<evidence type="ECO:0000313" key="6">
    <source>
        <dbReference type="EMBL" id="KAK9812262.1"/>
    </source>
</evidence>
<evidence type="ECO:0000256" key="3">
    <source>
        <dbReference type="ARBA" id="ARBA00023180"/>
    </source>
</evidence>
<accession>A0AAW1PW84</accession>
<evidence type="ECO:0000259" key="5">
    <source>
        <dbReference type="Pfam" id="PF04577"/>
    </source>
</evidence>
<feature type="signal peptide" evidence="4">
    <location>
        <begin position="1"/>
        <end position="22"/>
    </location>
</feature>
<organism evidence="6 7">
    <name type="scientific">Symbiochloris irregularis</name>
    <dbReference type="NCBI Taxonomy" id="706552"/>
    <lineage>
        <taxon>Eukaryota</taxon>
        <taxon>Viridiplantae</taxon>
        <taxon>Chlorophyta</taxon>
        <taxon>core chlorophytes</taxon>
        <taxon>Trebouxiophyceae</taxon>
        <taxon>Trebouxiales</taxon>
        <taxon>Trebouxiaceae</taxon>
        <taxon>Symbiochloris</taxon>
    </lineage>
</organism>
<keyword evidence="1" id="KW-0328">Glycosyltransferase</keyword>
<sequence>MQQACSLLCGFLLVLGFCAASAQGPEDVLGLRSSFECEDGGSADTRVCQITNLCIVNGKLYLLTAADVAGDARPKIPDIMVNWHAQRLARIEYLDVHQLAQHMAGMQVKYVEQGVLQHVAWANNFYHSMEALVAFAMKACQVFGHCKASEPSAQAPQLIRTEENDLGNPNPAAFDWLAHHPTVAQAMRCITQHPAPHILGLQGQITIVRSAVIGIGRSNRIYSGSLTRPGFHDIYVLPERWLVDDFRERMAQCAGAPTLVVQASDRLNISIVNRGDGAGRHMLNVQETRSRILSDFAQEIDRVRIIRPEELDFAEQLRAYATSSVIITTHSAANANLMFIPKGSAVVEYVWHKDVAPAHDWVVDLLTDMHLNCSLVGVHQQDHRLLEWRREIFYRQPKFEELSITQKLAFYENNEDLTKDMLDGLDHKFHANFHLDWAVLRPALQRAIGAIRTGNHTFNFMPL</sequence>
<feature type="chain" id="PRO_5043665536" description="Glycosyltransferase 61 catalytic domain-containing protein" evidence="4">
    <location>
        <begin position="23"/>
        <end position="463"/>
    </location>
</feature>
<dbReference type="Proteomes" id="UP001465755">
    <property type="component" value="Unassembled WGS sequence"/>
</dbReference>
<dbReference type="Pfam" id="PF04577">
    <property type="entry name" value="Glyco_transf_61"/>
    <property type="match status" value="1"/>
</dbReference>
<gene>
    <name evidence="6" type="ORF">WJX73_008624</name>
</gene>
<evidence type="ECO:0000313" key="7">
    <source>
        <dbReference type="Proteomes" id="UP001465755"/>
    </source>
</evidence>
<evidence type="ECO:0000256" key="4">
    <source>
        <dbReference type="SAM" id="SignalP"/>
    </source>
</evidence>
<dbReference type="InterPro" id="IPR007657">
    <property type="entry name" value="Glycosyltransferase_61"/>
</dbReference>
<name>A0AAW1PW84_9CHLO</name>
<dbReference type="GO" id="GO:0005794">
    <property type="term" value="C:Golgi apparatus"/>
    <property type="evidence" value="ECO:0007669"/>
    <property type="project" value="UniProtKB-ARBA"/>
</dbReference>
<proteinExistence type="predicted"/>
<dbReference type="GO" id="GO:0016763">
    <property type="term" value="F:pentosyltransferase activity"/>
    <property type="evidence" value="ECO:0007669"/>
    <property type="project" value="UniProtKB-ARBA"/>
</dbReference>
<reference evidence="6 7" key="1">
    <citation type="journal article" date="2024" name="Nat. Commun.">
        <title>Phylogenomics reveals the evolutionary origins of lichenization in chlorophyte algae.</title>
        <authorList>
            <person name="Puginier C."/>
            <person name="Libourel C."/>
            <person name="Otte J."/>
            <person name="Skaloud P."/>
            <person name="Haon M."/>
            <person name="Grisel S."/>
            <person name="Petersen M."/>
            <person name="Berrin J.G."/>
            <person name="Delaux P.M."/>
            <person name="Dal Grande F."/>
            <person name="Keller J."/>
        </authorList>
    </citation>
    <scope>NUCLEOTIDE SEQUENCE [LARGE SCALE GENOMIC DNA]</scope>
    <source>
        <strain evidence="6 7">SAG 2036</strain>
    </source>
</reference>
<protein>
    <recommendedName>
        <fullName evidence="5">Glycosyltransferase 61 catalytic domain-containing protein</fullName>
    </recommendedName>
</protein>
<dbReference type="AlphaFoldDB" id="A0AAW1PW84"/>
<dbReference type="PANTHER" id="PTHR20961">
    <property type="entry name" value="GLYCOSYLTRANSFERASE"/>
    <property type="match status" value="1"/>
</dbReference>
<comment type="caution">
    <text evidence="6">The sequence shown here is derived from an EMBL/GenBank/DDBJ whole genome shotgun (WGS) entry which is preliminary data.</text>
</comment>
<keyword evidence="3" id="KW-0325">Glycoprotein</keyword>
<keyword evidence="7" id="KW-1185">Reference proteome</keyword>
<evidence type="ECO:0000256" key="2">
    <source>
        <dbReference type="ARBA" id="ARBA00022679"/>
    </source>
</evidence>
<keyword evidence="4" id="KW-0732">Signal</keyword>